<keyword evidence="1" id="KW-0732">Signal</keyword>
<protein>
    <submittedName>
        <fullName evidence="4">TTN</fullName>
        <ecNumber evidence="4">2.7.11.1</ecNumber>
    </submittedName>
</protein>
<gene>
    <name evidence="4" type="ORF">MCOR_37722</name>
</gene>
<dbReference type="InterPro" id="IPR007110">
    <property type="entry name" value="Ig-like_dom"/>
</dbReference>
<dbReference type="InterPro" id="IPR013783">
    <property type="entry name" value="Ig-like_fold"/>
</dbReference>
<dbReference type="PANTHER" id="PTHR45080">
    <property type="entry name" value="CONTACTIN 5"/>
    <property type="match status" value="1"/>
</dbReference>
<dbReference type="Proteomes" id="UP000507470">
    <property type="component" value="Unassembled WGS sequence"/>
</dbReference>
<dbReference type="GO" id="GO:0043025">
    <property type="term" value="C:neuronal cell body"/>
    <property type="evidence" value="ECO:0007669"/>
    <property type="project" value="TreeGrafter"/>
</dbReference>
<keyword evidence="5" id="KW-1185">Reference proteome</keyword>
<dbReference type="Pfam" id="PF07679">
    <property type="entry name" value="I-set"/>
    <property type="match status" value="2"/>
</dbReference>
<dbReference type="EMBL" id="CACVKT020006864">
    <property type="protein sequence ID" value="CAC5403868.1"/>
    <property type="molecule type" value="Genomic_DNA"/>
</dbReference>
<dbReference type="PROSITE" id="PS50835">
    <property type="entry name" value="IG_LIKE"/>
    <property type="match status" value="2"/>
</dbReference>
<dbReference type="SMART" id="SM00409">
    <property type="entry name" value="IG"/>
    <property type="match status" value="2"/>
</dbReference>
<dbReference type="InterPro" id="IPR050958">
    <property type="entry name" value="Cell_Adh-Cytoskel_Orgn"/>
</dbReference>
<dbReference type="OrthoDB" id="9986391at2759"/>
<reference evidence="4 5" key="1">
    <citation type="submission" date="2020-06" db="EMBL/GenBank/DDBJ databases">
        <authorList>
            <person name="Li R."/>
            <person name="Bekaert M."/>
        </authorList>
    </citation>
    <scope>NUCLEOTIDE SEQUENCE [LARGE SCALE GENOMIC DNA]</scope>
    <source>
        <strain evidence="5">wild</strain>
    </source>
</reference>
<dbReference type="GO" id="GO:0004674">
    <property type="term" value="F:protein serine/threonine kinase activity"/>
    <property type="evidence" value="ECO:0007669"/>
    <property type="project" value="UniProtKB-EC"/>
</dbReference>
<evidence type="ECO:0000256" key="1">
    <source>
        <dbReference type="ARBA" id="ARBA00022729"/>
    </source>
</evidence>
<name>A0A6J8D553_MYTCO</name>
<evidence type="ECO:0000256" key="2">
    <source>
        <dbReference type="ARBA" id="ARBA00023157"/>
    </source>
</evidence>
<evidence type="ECO:0000259" key="3">
    <source>
        <dbReference type="PROSITE" id="PS50835"/>
    </source>
</evidence>
<organism evidence="4 5">
    <name type="scientific">Mytilus coruscus</name>
    <name type="common">Sea mussel</name>
    <dbReference type="NCBI Taxonomy" id="42192"/>
    <lineage>
        <taxon>Eukaryota</taxon>
        <taxon>Metazoa</taxon>
        <taxon>Spiralia</taxon>
        <taxon>Lophotrochozoa</taxon>
        <taxon>Mollusca</taxon>
        <taxon>Bivalvia</taxon>
        <taxon>Autobranchia</taxon>
        <taxon>Pteriomorphia</taxon>
        <taxon>Mytilida</taxon>
        <taxon>Mytiloidea</taxon>
        <taxon>Mytilidae</taxon>
        <taxon>Mytilinae</taxon>
        <taxon>Mytilus</taxon>
    </lineage>
</organism>
<dbReference type="SMART" id="SM00408">
    <property type="entry name" value="IGc2"/>
    <property type="match status" value="2"/>
</dbReference>
<dbReference type="SUPFAM" id="SSF48726">
    <property type="entry name" value="Immunoglobulin"/>
    <property type="match status" value="2"/>
</dbReference>
<dbReference type="GO" id="GO:0030424">
    <property type="term" value="C:axon"/>
    <property type="evidence" value="ECO:0007669"/>
    <property type="project" value="TreeGrafter"/>
</dbReference>
<dbReference type="GO" id="GO:0005886">
    <property type="term" value="C:plasma membrane"/>
    <property type="evidence" value="ECO:0007669"/>
    <property type="project" value="TreeGrafter"/>
</dbReference>
<dbReference type="EC" id="2.7.11.1" evidence="4"/>
<dbReference type="GO" id="GO:0050808">
    <property type="term" value="P:synapse organization"/>
    <property type="evidence" value="ECO:0007669"/>
    <property type="project" value="TreeGrafter"/>
</dbReference>
<keyword evidence="4" id="KW-0808">Transferase</keyword>
<evidence type="ECO:0000313" key="5">
    <source>
        <dbReference type="Proteomes" id="UP000507470"/>
    </source>
</evidence>
<dbReference type="Gene3D" id="2.60.40.10">
    <property type="entry name" value="Immunoglobulins"/>
    <property type="match status" value="2"/>
</dbReference>
<feature type="domain" description="Ig-like" evidence="3">
    <location>
        <begin position="22"/>
        <end position="108"/>
    </location>
</feature>
<keyword evidence="2" id="KW-1015">Disulfide bond</keyword>
<dbReference type="InterPro" id="IPR036179">
    <property type="entry name" value="Ig-like_dom_sf"/>
</dbReference>
<accession>A0A6J8D553</accession>
<dbReference type="InterPro" id="IPR003599">
    <property type="entry name" value="Ig_sub"/>
</dbReference>
<dbReference type="PANTHER" id="PTHR45080:SF8">
    <property type="entry name" value="IG-LIKE DOMAIN-CONTAINING PROTEIN"/>
    <property type="match status" value="1"/>
</dbReference>
<evidence type="ECO:0000313" key="4">
    <source>
        <dbReference type="EMBL" id="CAC5403868.1"/>
    </source>
</evidence>
<feature type="domain" description="Ig-like" evidence="3">
    <location>
        <begin position="115"/>
        <end position="205"/>
    </location>
</feature>
<dbReference type="GO" id="GO:0008046">
    <property type="term" value="F:axon guidance receptor activity"/>
    <property type="evidence" value="ECO:0007669"/>
    <property type="project" value="TreeGrafter"/>
</dbReference>
<sequence>MQKHDRTCSIDWLCLLIFTDKPALSRHNETAIAKISDSVIIGVTITSSTPALLSLRWSKDSQTISGSRYHGGTIGIPSLTINNVGATDDGTYTCYIDNGVGQASVDINLFTWNTPSVSLYGKQNLAVGSVVVLQCRVTSKPKVKHITWKKETVPINFSDKTKYQRFGSLQTQVLKIFDAQETDKGTYSCDAYHDYDTGTNTEEINVGGTYILDRHLILNI</sequence>
<dbReference type="GO" id="GO:0007156">
    <property type="term" value="P:homophilic cell adhesion via plasma membrane adhesion molecules"/>
    <property type="evidence" value="ECO:0007669"/>
    <property type="project" value="TreeGrafter"/>
</dbReference>
<dbReference type="InterPro" id="IPR003598">
    <property type="entry name" value="Ig_sub2"/>
</dbReference>
<proteinExistence type="predicted"/>
<dbReference type="InterPro" id="IPR013098">
    <property type="entry name" value="Ig_I-set"/>
</dbReference>
<dbReference type="AlphaFoldDB" id="A0A6J8D553"/>